<evidence type="ECO:0000313" key="2">
    <source>
        <dbReference type="Proteomes" id="UP000828048"/>
    </source>
</evidence>
<dbReference type="Proteomes" id="UP000828048">
    <property type="component" value="Chromosome 11"/>
</dbReference>
<evidence type="ECO:0000313" key="1">
    <source>
        <dbReference type="EMBL" id="KAH7854400.1"/>
    </source>
</evidence>
<comment type="caution">
    <text evidence="1">The sequence shown here is derived from an EMBL/GenBank/DDBJ whole genome shotgun (WGS) entry which is preliminary data.</text>
</comment>
<accession>A0ACB7YNG8</accession>
<protein>
    <submittedName>
        <fullName evidence="1">Uncharacterized protein</fullName>
    </submittedName>
</protein>
<proteinExistence type="predicted"/>
<sequence>MGRAPCCDKANVKKGPWSPEEDEKLKAYIDKYGTGNNWIALPQKIGLKRCGKSCRLRWLNYLRPNIKHGGFSEEEDNIICSLYISIGSRWSIIAAQLPGRTDNDIKNYWNTRLKKKLLGRRKNSNINRLSTSHDPKDANGIEEKSCSPILSDSALERLQLHMQLQNPNLCFYNNISMWPKLLPLQEKMVSSTNPLMQISPPSTQLGQGQKVGIYEQISNLNLDNFLESSVLGNLNNGRNLLDSNIVPRLDGMEQSNEGIQTFPGEIDVGFQPVQEDSIAEFDCFKEIDGSKGNLIWWSNDQLDSKSVSSNSWDSTSLLQSKVIYDDYVQGYSLEC</sequence>
<dbReference type="EMBL" id="CM037161">
    <property type="protein sequence ID" value="KAH7854400.1"/>
    <property type="molecule type" value="Genomic_DNA"/>
</dbReference>
<organism evidence="1 2">
    <name type="scientific">Vaccinium darrowii</name>
    <dbReference type="NCBI Taxonomy" id="229202"/>
    <lineage>
        <taxon>Eukaryota</taxon>
        <taxon>Viridiplantae</taxon>
        <taxon>Streptophyta</taxon>
        <taxon>Embryophyta</taxon>
        <taxon>Tracheophyta</taxon>
        <taxon>Spermatophyta</taxon>
        <taxon>Magnoliopsida</taxon>
        <taxon>eudicotyledons</taxon>
        <taxon>Gunneridae</taxon>
        <taxon>Pentapetalae</taxon>
        <taxon>asterids</taxon>
        <taxon>Ericales</taxon>
        <taxon>Ericaceae</taxon>
        <taxon>Vaccinioideae</taxon>
        <taxon>Vaccinieae</taxon>
        <taxon>Vaccinium</taxon>
    </lineage>
</organism>
<reference evidence="1 2" key="1">
    <citation type="journal article" date="2021" name="Hortic Res">
        <title>High-quality reference genome and annotation aids understanding of berry development for evergreen blueberry (Vaccinium darrowii).</title>
        <authorList>
            <person name="Yu J."/>
            <person name="Hulse-Kemp A.M."/>
            <person name="Babiker E."/>
            <person name="Staton M."/>
        </authorList>
    </citation>
    <scope>NUCLEOTIDE SEQUENCE [LARGE SCALE GENOMIC DNA]</scope>
    <source>
        <strain evidence="2">cv. NJ 8807/NJ 8810</strain>
        <tissue evidence="1">Young leaf</tissue>
    </source>
</reference>
<keyword evidence="2" id="KW-1185">Reference proteome</keyword>
<gene>
    <name evidence="1" type="ORF">Vadar_013374</name>
</gene>
<name>A0ACB7YNG8_9ERIC</name>